<dbReference type="SUPFAM" id="SSF52540">
    <property type="entry name" value="P-loop containing nucleoside triphosphate hydrolases"/>
    <property type="match status" value="1"/>
</dbReference>
<feature type="compositionally biased region" description="Low complexity" evidence="1">
    <location>
        <begin position="81"/>
        <end position="91"/>
    </location>
</feature>
<sequence length="443" mass="48658">MSFSPPRFTFSKSSSSANIRTSSSSRGGDGDSNAPGQVSPSAPRSLPTTSPPPIFTFQGLNLESPSDGASYSSRSRRERSSLTPTRSLSTYADQHNASPSPRPIRATSSQGSRAQTKTRSPPSRLFSNHNTREPIARSEVSEIDTEQVKIPGAFPGSRYSSENRTPASAKSPSTIRRELLPSAPIYNGRLQDGLKDVKSMLACLADMMRVSELAQDQYSSLNNHLRQTEKASKFNCPETRTVGIIGDSGVGKSSLINCLLDQNGLSRSSSNGAACTCVVTEFRAIDDNHSGPFTIQAEFMTTQEMRELIEELLVSFRQFYVASAYRELEGPDQQNCRSSADRAWETFQSLFKGQPSLTIEFLSDDTTNAYPRILEQLERWAYIGLARRPGGPDALEHSVIAGDLKECADCLDFLAADSKEDNAPALWPFVKLIRSVRNYKPER</sequence>
<dbReference type="GeneID" id="81397870"/>
<feature type="compositionally biased region" description="Polar residues" evidence="1">
    <location>
        <begin position="106"/>
        <end position="129"/>
    </location>
</feature>
<organism evidence="2 3">
    <name type="scientific">Penicillium alfredii</name>
    <dbReference type="NCBI Taxonomy" id="1506179"/>
    <lineage>
        <taxon>Eukaryota</taxon>
        <taxon>Fungi</taxon>
        <taxon>Dikarya</taxon>
        <taxon>Ascomycota</taxon>
        <taxon>Pezizomycotina</taxon>
        <taxon>Eurotiomycetes</taxon>
        <taxon>Eurotiomycetidae</taxon>
        <taxon>Eurotiales</taxon>
        <taxon>Aspergillaceae</taxon>
        <taxon>Penicillium</taxon>
    </lineage>
</organism>
<dbReference type="RefSeq" id="XP_056508994.1">
    <property type="nucleotide sequence ID" value="XM_056658701.1"/>
</dbReference>
<dbReference type="Proteomes" id="UP001141434">
    <property type="component" value="Unassembled WGS sequence"/>
</dbReference>
<comment type="caution">
    <text evidence="2">The sequence shown here is derived from an EMBL/GenBank/DDBJ whole genome shotgun (WGS) entry which is preliminary data.</text>
</comment>
<name>A0A9W9ES52_9EURO</name>
<dbReference type="AlphaFoldDB" id="A0A9W9ES52"/>
<proteinExistence type="predicted"/>
<feature type="compositionally biased region" description="Polar residues" evidence="1">
    <location>
        <begin position="58"/>
        <end position="69"/>
    </location>
</feature>
<dbReference type="PANTHER" id="PTHR36681:SF3">
    <property type="entry name" value="NUCLEAR GTPASE, GERMINAL CENTER-ASSOCIATED, TANDEM DUPLICATE 3"/>
    <property type="match status" value="1"/>
</dbReference>
<dbReference type="EMBL" id="JAPMSZ010000010">
    <property type="protein sequence ID" value="KAJ5086869.1"/>
    <property type="molecule type" value="Genomic_DNA"/>
</dbReference>
<reference evidence="2" key="2">
    <citation type="journal article" date="2023" name="IMA Fungus">
        <title>Comparative genomic study of the Penicillium genus elucidates a diverse pangenome and 15 lateral gene transfer events.</title>
        <authorList>
            <person name="Petersen C."/>
            <person name="Sorensen T."/>
            <person name="Nielsen M.R."/>
            <person name="Sondergaard T.E."/>
            <person name="Sorensen J.L."/>
            <person name="Fitzpatrick D.A."/>
            <person name="Frisvad J.C."/>
            <person name="Nielsen K.L."/>
        </authorList>
    </citation>
    <scope>NUCLEOTIDE SEQUENCE</scope>
    <source>
        <strain evidence="2">IBT 34128</strain>
    </source>
</reference>
<protein>
    <submittedName>
        <fullName evidence="2">Uncharacterized protein</fullName>
    </submittedName>
</protein>
<dbReference type="PANTHER" id="PTHR36681">
    <property type="entry name" value="NUCLEAR GTPASE, GERMINAL CENTER-ASSOCIATED, TANDEM DUPLICATE 3"/>
    <property type="match status" value="1"/>
</dbReference>
<reference evidence="2" key="1">
    <citation type="submission" date="2022-11" db="EMBL/GenBank/DDBJ databases">
        <authorList>
            <person name="Petersen C."/>
        </authorList>
    </citation>
    <scope>NUCLEOTIDE SEQUENCE</scope>
    <source>
        <strain evidence="2">IBT 34128</strain>
    </source>
</reference>
<evidence type="ECO:0000256" key="1">
    <source>
        <dbReference type="SAM" id="MobiDB-lite"/>
    </source>
</evidence>
<feature type="compositionally biased region" description="Low complexity" evidence="1">
    <location>
        <begin position="11"/>
        <end position="26"/>
    </location>
</feature>
<dbReference type="InterPro" id="IPR027417">
    <property type="entry name" value="P-loop_NTPase"/>
</dbReference>
<dbReference type="Gene3D" id="3.40.50.300">
    <property type="entry name" value="P-loop containing nucleotide triphosphate hydrolases"/>
    <property type="match status" value="1"/>
</dbReference>
<evidence type="ECO:0000313" key="2">
    <source>
        <dbReference type="EMBL" id="KAJ5086869.1"/>
    </source>
</evidence>
<gene>
    <name evidence="2" type="ORF">NUU61_008176</name>
</gene>
<keyword evidence="3" id="KW-1185">Reference proteome</keyword>
<feature type="region of interest" description="Disordered" evidence="1">
    <location>
        <begin position="1"/>
        <end position="176"/>
    </location>
</feature>
<accession>A0A9W9ES52</accession>
<dbReference type="OrthoDB" id="3598281at2759"/>
<feature type="compositionally biased region" description="Basic and acidic residues" evidence="1">
    <location>
        <begin position="130"/>
        <end position="140"/>
    </location>
</feature>
<feature type="compositionally biased region" description="Polar residues" evidence="1">
    <location>
        <begin position="34"/>
        <end position="48"/>
    </location>
</feature>
<evidence type="ECO:0000313" key="3">
    <source>
        <dbReference type="Proteomes" id="UP001141434"/>
    </source>
</evidence>
<feature type="compositionally biased region" description="Polar residues" evidence="1">
    <location>
        <begin position="158"/>
        <end position="174"/>
    </location>
</feature>